<name>A0A0E9SYA5_ANGAN</name>
<organism evidence="1">
    <name type="scientific">Anguilla anguilla</name>
    <name type="common">European freshwater eel</name>
    <name type="synonym">Muraena anguilla</name>
    <dbReference type="NCBI Taxonomy" id="7936"/>
    <lineage>
        <taxon>Eukaryota</taxon>
        <taxon>Metazoa</taxon>
        <taxon>Chordata</taxon>
        <taxon>Craniata</taxon>
        <taxon>Vertebrata</taxon>
        <taxon>Euteleostomi</taxon>
        <taxon>Actinopterygii</taxon>
        <taxon>Neopterygii</taxon>
        <taxon>Teleostei</taxon>
        <taxon>Anguilliformes</taxon>
        <taxon>Anguillidae</taxon>
        <taxon>Anguilla</taxon>
    </lineage>
</organism>
<dbReference type="AlphaFoldDB" id="A0A0E9SYA5"/>
<accession>A0A0E9SYA5</accession>
<dbReference type="EMBL" id="GBXM01062258">
    <property type="protein sequence ID" value="JAH46319.1"/>
    <property type="molecule type" value="Transcribed_RNA"/>
</dbReference>
<reference evidence="1" key="1">
    <citation type="submission" date="2014-11" db="EMBL/GenBank/DDBJ databases">
        <authorList>
            <person name="Amaro Gonzalez C."/>
        </authorList>
    </citation>
    <scope>NUCLEOTIDE SEQUENCE</scope>
</reference>
<sequence>MLQDVPLPLLGTVQLKASQT</sequence>
<proteinExistence type="predicted"/>
<protein>
    <submittedName>
        <fullName evidence="1">Uncharacterized protein</fullName>
    </submittedName>
</protein>
<evidence type="ECO:0000313" key="1">
    <source>
        <dbReference type="EMBL" id="JAH46319.1"/>
    </source>
</evidence>
<reference evidence="1" key="2">
    <citation type="journal article" date="2015" name="Fish Shellfish Immunol.">
        <title>Early steps in the European eel (Anguilla anguilla)-Vibrio vulnificus interaction in the gills: Role of the RtxA13 toxin.</title>
        <authorList>
            <person name="Callol A."/>
            <person name="Pajuelo D."/>
            <person name="Ebbesson L."/>
            <person name="Teles M."/>
            <person name="MacKenzie S."/>
            <person name="Amaro C."/>
        </authorList>
    </citation>
    <scope>NUCLEOTIDE SEQUENCE</scope>
</reference>